<sequence>MDPTARFGDHTSMARRDERAPMHGIPFNNHGNNNQPQAISYGSDGMASFGQGGFNNQSLLPPQGPLGFPALQQDVGFSLQGNLAPRVDPGFGFCLVDQWLIPDGTANMNDVSVDQNLQRNHGFGPVLMPRAGDVPMNGPRTLWECWCETLALWNPDRFARDFEKAVFPSLRPAASATGSFVEENPAKALGKRKADEIPAAAVVPPSKVQKLSPEKMTATAVDGGRTSSACNAPILSTSEAAGSAASTAERVASALEDSPVSADQNIECGEEIVVADPTRAEQGDGEALDTPLCRLQLPVGEAEPRIDDANPPDLGASLTGVDLDFRSEAAGQDSVGLALARKPREELPILVAAHDSNVEVEGGDDQSVEASLEASKSRNSDEVVGPDNSAVVAYQVGAAESTPPAQPPAQVQAPARQHTEVIQRKTYNFTRAAILSSHPLLIARPSSTEPTSPMSPEQMKEARERDRALRGEYIRIELEMARRLASSGSQGPFHVGDYLVNIDPTNGHPRLQGLRLEVRVKQTPRE</sequence>
<comment type="caution">
    <text evidence="2">The sequence shown here is derived from an EMBL/GenBank/DDBJ whole genome shotgun (WGS) entry which is preliminary data.</text>
</comment>
<feature type="compositionally biased region" description="Low complexity" evidence="1">
    <location>
        <begin position="445"/>
        <end position="457"/>
    </location>
</feature>
<keyword evidence="3" id="KW-1185">Reference proteome</keyword>
<evidence type="ECO:0000313" key="3">
    <source>
        <dbReference type="Proteomes" id="UP000028545"/>
    </source>
</evidence>
<dbReference type="KEGG" id="sapo:SAPIO_CDS4360"/>
<dbReference type="RefSeq" id="XP_016643530.1">
    <property type="nucleotide sequence ID" value="XM_016786928.1"/>
</dbReference>
<feature type="compositionally biased region" description="Polar residues" evidence="1">
    <location>
        <begin position="29"/>
        <end position="40"/>
    </location>
</feature>
<dbReference type="HOGENOM" id="CLU_517912_0_0_1"/>
<dbReference type="AlphaFoldDB" id="A0A084G8R9"/>
<evidence type="ECO:0000313" key="2">
    <source>
        <dbReference type="EMBL" id="KEZ43731.1"/>
    </source>
</evidence>
<accession>A0A084G8R9</accession>
<dbReference type="GeneID" id="27723432"/>
<organism evidence="2 3">
    <name type="scientific">Pseudallescheria apiosperma</name>
    <name type="common">Scedosporium apiospermum</name>
    <dbReference type="NCBI Taxonomy" id="563466"/>
    <lineage>
        <taxon>Eukaryota</taxon>
        <taxon>Fungi</taxon>
        <taxon>Dikarya</taxon>
        <taxon>Ascomycota</taxon>
        <taxon>Pezizomycotina</taxon>
        <taxon>Sordariomycetes</taxon>
        <taxon>Hypocreomycetidae</taxon>
        <taxon>Microascales</taxon>
        <taxon>Microascaceae</taxon>
        <taxon>Scedosporium</taxon>
    </lineage>
</organism>
<feature type="region of interest" description="Disordered" evidence="1">
    <location>
        <begin position="443"/>
        <end position="465"/>
    </location>
</feature>
<feature type="region of interest" description="Disordered" evidence="1">
    <location>
        <begin position="358"/>
        <end position="387"/>
    </location>
</feature>
<feature type="compositionally biased region" description="Basic and acidic residues" evidence="1">
    <location>
        <begin position="7"/>
        <end position="21"/>
    </location>
</feature>
<dbReference type="EMBL" id="JOWA01000091">
    <property type="protein sequence ID" value="KEZ43731.1"/>
    <property type="molecule type" value="Genomic_DNA"/>
</dbReference>
<protein>
    <submittedName>
        <fullName evidence="2">Uncharacterized protein</fullName>
    </submittedName>
</protein>
<dbReference type="Proteomes" id="UP000028545">
    <property type="component" value="Unassembled WGS sequence"/>
</dbReference>
<proteinExistence type="predicted"/>
<reference evidence="2 3" key="1">
    <citation type="journal article" date="2014" name="Genome Announc.">
        <title>Draft genome sequence of the pathogenic fungus Scedosporium apiospermum.</title>
        <authorList>
            <person name="Vandeputte P."/>
            <person name="Ghamrawi S."/>
            <person name="Rechenmann M."/>
            <person name="Iltis A."/>
            <person name="Giraud S."/>
            <person name="Fleury M."/>
            <person name="Thornton C."/>
            <person name="Delhaes L."/>
            <person name="Meyer W."/>
            <person name="Papon N."/>
            <person name="Bouchara J.P."/>
        </authorList>
    </citation>
    <scope>NUCLEOTIDE SEQUENCE [LARGE SCALE GENOMIC DNA]</scope>
    <source>
        <strain evidence="2 3">IHEM 14462</strain>
    </source>
</reference>
<dbReference type="VEuPathDB" id="FungiDB:SAPIO_CDS4360"/>
<gene>
    <name evidence="2" type="ORF">SAPIO_CDS4360</name>
</gene>
<feature type="region of interest" description="Disordered" evidence="1">
    <location>
        <begin position="1"/>
        <end position="46"/>
    </location>
</feature>
<name>A0A084G8R9_PSEDA</name>
<evidence type="ECO:0000256" key="1">
    <source>
        <dbReference type="SAM" id="MobiDB-lite"/>
    </source>
</evidence>